<evidence type="ECO:0000313" key="3">
    <source>
        <dbReference type="Proteomes" id="UP000234545"/>
    </source>
</evidence>
<organism evidence="2 3">
    <name type="scientific">Schaalia turicensis</name>
    <dbReference type="NCBI Taxonomy" id="131111"/>
    <lineage>
        <taxon>Bacteria</taxon>
        <taxon>Bacillati</taxon>
        <taxon>Actinomycetota</taxon>
        <taxon>Actinomycetes</taxon>
        <taxon>Actinomycetales</taxon>
        <taxon>Actinomycetaceae</taxon>
        <taxon>Schaalia</taxon>
    </lineage>
</organism>
<keyword evidence="1" id="KW-0472">Membrane</keyword>
<keyword evidence="1" id="KW-0812">Transmembrane</keyword>
<feature type="transmembrane region" description="Helical" evidence="1">
    <location>
        <begin position="86"/>
        <end position="107"/>
    </location>
</feature>
<reference evidence="2 3" key="1">
    <citation type="submission" date="2017-12" db="EMBL/GenBank/DDBJ databases">
        <title>Phylogenetic diversity of female urinary microbiome.</title>
        <authorList>
            <person name="Thomas-White K."/>
            <person name="Wolfe A.J."/>
        </authorList>
    </citation>
    <scope>NUCLEOTIDE SEQUENCE [LARGE SCALE GENOMIC DNA]</scope>
    <source>
        <strain evidence="2 3">UMB0250</strain>
    </source>
</reference>
<proteinExistence type="predicted"/>
<feature type="transmembrane region" description="Helical" evidence="1">
    <location>
        <begin position="37"/>
        <end position="57"/>
    </location>
</feature>
<comment type="caution">
    <text evidence="2">The sequence shown here is derived from an EMBL/GenBank/DDBJ whole genome shotgun (WGS) entry which is preliminary data.</text>
</comment>
<dbReference type="Pfam" id="PF11377">
    <property type="entry name" value="DUF3180"/>
    <property type="match status" value="1"/>
</dbReference>
<dbReference type="RefSeq" id="WP_101628276.1">
    <property type="nucleotide sequence ID" value="NZ_PKKJ01000006.1"/>
</dbReference>
<feature type="transmembrane region" description="Helical" evidence="1">
    <location>
        <begin position="113"/>
        <end position="136"/>
    </location>
</feature>
<dbReference type="OrthoDB" id="3257239at2"/>
<feature type="transmembrane region" description="Helical" evidence="1">
    <location>
        <begin position="9"/>
        <end position="31"/>
    </location>
</feature>
<protein>
    <recommendedName>
        <fullName evidence="4">DUF3180 domain-containing protein</fullName>
    </recommendedName>
</protein>
<dbReference type="InterPro" id="IPR021517">
    <property type="entry name" value="DUF3180"/>
</dbReference>
<name>A0A2I1I4S3_9ACTO</name>
<dbReference type="EMBL" id="PKKJ01000006">
    <property type="protein sequence ID" value="PKY66124.1"/>
    <property type="molecule type" value="Genomic_DNA"/>
</dbReference>
<dbReference type="AlphaFoldDB" id="A0A2I1I4S3"/>
<gene>
    <name evidence="2" type="ORF">CYJ25_05985</name>
</gene>
<evidence type="ECO:0000256" key="1">
    <source>
        <dbReference type="SAM" id="Phobius"/>
    </source>
</evidence>
<accession>A0A2I1I4S3</accession>
<evidence type="ECO:0008006" key="4">
    <source>
        <dbReference type="Google" id="ProtNLM"/>
    </source>
</evidence>
<sequence>MKPVSLPRLIGYAIIALLLVGVIGMGVVITGGTPLEVTPMIMVLELFLALMLIWSGIHVKRYCAHRKTWVNALNALRIAVAARASAYVSSIVTGTLIALMLISMARIGAPAMVANAVISGLSAVAGIIWCICAVIVERWCVIDADEDPEHHSPNVNPA</sequence>
<keyword evidence="1" id="KW-1133">Transmembrane helix</keyword>
<evidence type="ECO:0000313" key="2">
    <source>
        <dbReference type="EMBL" id="PKY66124.1"/>
    </source>
</evidence>
<dbReference type="Proteomes" id="UP000234545">
    <property type="component" value="Unassembled WGS sequence"/>
</dbReference>